<dbReference type="GO" id="GO:0005615">
    <property type="term" value="C:extracellular space"/>
    <property type="evidence" value="ECO:0007669"/>
    <property type="project" value="TreeGrafter"/>
</dbReference>
<protein>
    <submittedName>
        <fullName evidence="9">Zinc carboxypeptidase</fullName>
    </submittedName>
</protein>
<evidence type="ECO:0000256" key="7">
    <source>
        <dbReference type="SAM" id="MobiDB-lite"/>
    </source>
</evidence>
<keyword evidence="4" id="KW-0378">Hydrolase</keyword>
<keyword evidence="10" id="KW-1185">Reference proteome</keyword>
<evidence type="ECO:0000256" key="2">
    <source>
        <dbReference type="ARBA" id="ARBA00005988"/>
    </source>
</evidence>
<keyword evidence="3" id="KW-0645">Protease</keyword>
<evidence type="ECO:0000256" key="6">
    <source>
        <dbReference type="ARBA" id="ARBA00023049"/>
    </source>
</evidence>
<feature type="region of interest" description="Disordered" evidence="7">
    <location>
        <begin position="597"/>
        <end position="621"/>
    </location>
</feature>
<dbReference type="Proteomes" id="UP000199370">
    <property type="component" value="Unassembled WGS sequence"/>
</dbReference>
<dbReference type="GO" id="GO:0004181">
    <property type="term" value="F:metallocarboxypeptidase activity"/>
    <property type="evidence" value="ECO:0007669"/>
    <property type="project" value="InterPro"/>
</dbReference>
<dbReference type="Pfam" id="PF00246">
    <property type="entry name" value="Peptidase_M14"/>
    <property type="match status" value="1"/>
</dbReference>
<dbReference type="GO" id="GO:0006508">
    <property type="term" value="P:proteolysis"/>
    <property type="evidence" value="ECO:0007669"/>
    <property type="project" value="UniProtKB-KW"/>
</dbReference>
<organism evidence="9 10">
    <name type="scientific">Haloarchaeobius iranensis</name>
    <dbReference type="NCBI Taxonomy" id="996166"/>
    <lineage>
        <taxon>Archaea</taxon>
        <taxon>Methanobacteriati</taxon>
        <taxon>Methanobacteriota</taxon>
        <taxon>Stenosarchaea group</taxon>
        <taxon>Halobacteria</taxon>
        <taxon>Halobacteriales</taxon>
        <taxon>Halorubellaceae</taxon>
        <taxon>Haloarchaeobius</taxon>
    </lineage>
</organism>
<evidence type="ECO:0000256" key="4">
    <source>
        <dbReference type="ARBA" id="ARBA00022801"/>
    </source>
</evidence>
<name>A0A1G9YQI7_9EURY</name>
<dbReference type="PROSITE" id="PS51318">
    <property type="entry name" value="TAT"/>
    <property type="match status" value="1"/>
</dbReference>
<dbReference type="STRING" id="996166.SAMN05192554_11559"/>
<dbReference type="RefSeq" id="WP_089734642.1">
    <property type="nucleotide sequence ID" value="NZ_FNIA01000015.1"/>
</dbReference>
<dbReference type="OrthoDB" id="202058at2157"/>
<evidence type="ECO:0000259" key="8">
    <source>
        <dbReference type="Pfam" id="PF00246"/>
    </source>
</evidence>
<dbReference type="EMBL" id="FNIA01000015">
    <property type="protein sequence ID" value="SDN10696.1"/>
    <property type="molecule type" value="Genomic_DNA"/>
</dbReference>
<dbReference type="AlphaFoldDB" id="A0A1G9YQI7"/>
<evidence type="ECO:0000313" key="9">
    <source>
        <dbReference type="EMBL" id="SDN10696.1"/>
    </source>
</evidence>
<keyword evidence="6" id="KW-0482">Metalloprotease</keyword>
<comment type="cofactor">
    <cofactor evidence="1">
        <name>Zn(2+)</name>
        <dbReference type="ChEBI" id="CHEBI:29105"/>
    </cofactor>
</comment>
<accession>A0A1G9YQI7</accession>
<dbReference type="PANTHER" id="PTHR11705">
    <property type="entry name" value="PROTEASE FAMILY M14 CARBOXYPEPTIDASE A,B"/>
    <property type="match status" value="1"/>
</dbReference>
<dbReference type="PANTHER" id="PTHR11705:SF143">
    <property type="entry name" value="SLL0236 PROTEIN"/>
    <property type="match status" value="1"/>
</dbReference>
<evidence type="ECO:0000313" key="10">
    <source>
        <dbReference type="Proteomes" id="UP000199370"/>
    </source>
</evidence>
<evidence type="ECO:0000256" key="3">
    <source>
        <dbReference type="ARBA" id="ARBA00022670"/>
    </source>
</evidence>
<dbReference type="SUPFAM" id="SSF53187">
    <property type="entry name" value="Zn-dependent exopeptidases"/>
    <property type="match status" value="1"/>
</dbReference>
<feature type="domain" description="Peptidase M14" evidence="8">
    <location>
        <begin position="164"/>
        <end position="488"/>
    </location>
</feature>
<dbReference type="InterPro" id="IPR006311">
    <property type="entry name" value="TAT_signal"/>
</dbReference>
<dbReference type="Gene3D" id="3.40.630.10">
    <property type="entry name" value="Zn peptidases"/>
    <property type="match status" value="1"/>
</dbReference>
<dbReference type="InterPro" id="IPR000834">
    <property type="entry name" value="Peptidase_M14"/>
</dbReference>
<gene>
    <name evidence="9" type="ORF">SAMN05192554_11559</name>
</gene>
<keyword evidence="5" id="KW-0862">Zinc</keyword>
<dbReference type="GO" id="GO:0008270">
    <property type="term" value="F:zinc ion binding"/>
    <property type="evidence" value="ECO:0007669"/>
    <property type="project" value="InterPro"/>
</dbReference>
<evidence type="ECO:0000256" key="5">
    <source>
        <dbReference type="ARBA" id="ARBA00022833"/>
    </source>
</evidence>
<comment type="similarity">
    <text evidence="2">Belongs to the peptidase M14 family.</text>
</comment>
<evidence type="ECO:0000256" key="1">
    <source>
        <dbReference type="ARBA" id="ARBA00001947"/>
    </source>
</evidence>
<reference evidence="9 10" key="1">
    <citation type="submission" date="2016-10" db="EMBL/GenBank/DDBJ databases">
        <authorList>
            <person name="de Groot N.N."/>
        </authorList>
    </citation>
    <scope>NUCLEOTIDE SEQUENCE [LARGE SCALE GENOMIC DNA]</scope>
    <source>
        <strain evidence="10">EB21,IBRC-M 10013,KCTC 4048</strain>
    </source>
</reference>
<sequence>MADDSPPPQQRDRSPCELSRRRFLTGVASATAGVAALEAGTGLAAAGPDPTDTEVGTDFDYVYRNTALGEEIPTSVQVADAATLDAISTLGSGFRSVTDPVPGAYVRLTRTEAVEVYQTEGVEAMRFAPGANPFWRLDEYPGRVFPDSGDALDYIAYDEALAGLDTLASANPDRVDVRTVGRSPGHVDRVSGEPERYDVTLVECTNDVSDDAAMAEKEKVLCSLGIHGDERAGVEAGLRFLEAVLRGEEPDVASRLDDVALLFVLPNPDGWASRSRLTDVQAASSTFKRVNASGVDPNRQYPTVGWIDPEHNPAEPNGSDLADDVPGIDDDVDERYTDTVPDSLGVVEALREYENYAFAADFHGMFGSENLIEGLLMNDRYRPDEHAVLDELNRAVDASLDETVGPLLEENRDALEEGADRRAPRTARVPENPYSYGTILDTIGYTTTGGFGSWFSDALEYGGIDAMGVSFEMALDNRNQGEMAFIPGLNEVQVTAYQTCMREMVRQSALDLQGTIDAQGRSTAYVDTDALTRSSADLNVDTDTRVERDETTVAVGPAGRTLAIYDDLPAEEGRLHLAVDPETGRRVDVELRDPTGAVAASASADGGGLQHGTRLAVPDAGPGPWELSLTADADTTVRVRKTWVVADGAPSPMGVLGYEQRPYEVTPLDYLDEYGGVTDGADVTAESVDAVAGGGLVSGGGPVVDNLVVPHADGADNAAYLAALDDYVAAGGNLVLTDTGLDLLGSLEAGGASSISGGDVSRVTRNAGALGDKRGGELLENVRGIEREVWKAAPVGYRTRGQAPLSVVDEGAFEAAGGTVAATTGGEVILGELDGITVVGTLLPPANQENLHPFGVYGAAVSRMGNQLLVNALGHSQTAVEGGDGT</sequence>
<keyword evidence="9" id="KW-0121">Carboxypeptidase</keyword>
<proteinExistence type="inferred from homology"/>